<dbReference type="Pfam" id="PF26254">
    <property type="entry name" value="Ig_TRAPPC9-Trs120_1st"/>
    <property type="match status" value="1"/>
</dbReference>
<dbReference type="Proteomes" id="UP000597762">
    <property type="component" value="Unassembled WGS sequence"/>
</dbReference>
<dbReference type="Pfam" id="PF08626">
    <property type="entry name" value="TRAPPC9-Trs120"/>
    <property type="match status" value="1"/>
</dbReference>
<feature type="compositionally biased region" description="Polar residues" evidence="4">
    <location>
        <begin position="129"/>
        <end position="143"/>
    </location>
</feature>
<feature type="region of interest" description="Disordered" evidence="4">
    <location>
        <begin position="85"/>
        <end position="156"/>
    </location>
</feature>
<dbReference type="GO" id="GO:0005802">
    <property type="term" value="C:trans-Golgi network"/>
    <property type="evidence" value="ECO:0007669"/>
    <property type="project" value="TreeGrafter"/>
</dbReference>
<dbReference type="InterPro" id="IPR013935">
    <property type="entry name" value="Trs120_TRAPPC9"/>
</dbReference>
<dbReference type="InterPro" id="IPR058563">
    <property type="entry name" value="Trs120_TRAPPC9_N"/>
</dbReference>
<dbReference type="InterPro" id="IPR058565">
    <property type="entry name" value="Ig_TRAPPC9_Trs120_1st"/>
</dbReference>
<dbReference type="Pfam" id="PF26251">
    <property type="entry name" value="TPR_TRAPPC9-Trs120"/>
    <property type="match status" value="1"/>
</dbReference>
<evidence type="ECO:0000313" key="8">
    <source>
        <dbReference type="EMBL" id="CAE1266133.1"/>
    </source>
</evidence>
<keyword evidence="3" id="KW-0333">Golgi apparatus</keyword>
<comment type="subcellular location">
    <subcellularLocation>
        <location evidence="1">Golgi apparatus</location>
    </subcellularLocation>
</comment>
<dbReference type="PANTHER" id="PTHR21512:SF5">
    <property type="entry name" value="TRAFFICKING PROTEIN PARTICLE COMPLEX SUBUNIT 9"/>
    <property type="match status" value="1"/>
</dbReference>
<organism evidence="8 9">
    <name type="scientific">Acanthosepion pharaonis</name>
    <name type="common">Pharaoh cuttlefish</name>
    <name type="synonym">Sepia pharaonis</name>
    <dbReference type="NCBI Taxonomy" id="158019"/>
    <lineage>
        <taxon>Eukaryota</taxon>
        <taxon>Metazoa</taxon>
        <taxon>Spiralia</taxon>
        <taxon>Lophotrochozoa</taxon>
        <taxon>Mollusca</taxon>
        <taxon>Cephalopoda</taxon>
        <taxon>Coleoidea</taxon>
        <taxon>Decapodiformes</taxon>
        <taxon>Sepiida</taxon>
        <taxon>Sepiina</taxon>
        <taxon>Sepiidae</taxon>
        <taxon>Acanthosepion</taxon>
    </lineage>
</organism>
<evidence type="ECO:0000259" key="6">
    <source>
        <dbReference type="Pfam" id="PF26251"/>
    </source>
</evidence>
<protein>
    <submittedName>
        <fullName evidence="8">TRAPPC9</fullName>
    </submittedName>
</protein>
<evidence type="ECO:0000313" key="9">
    <source>
        <dbReference type="Proteomes" id="UP000597762"/>
    </source>
</evidence>
<feature type="domain" description="Trs120/TRAPPC9 first Ig-like" evidence="7">
    <location>
        <begin position="598"/>
        <end position="709"/>
    </location>
</feature>
<comment type="similarity">
    <text evidence="2">Belongs to the NIBP family.</text>
</comment>
<feature type="compositionally biased region" description="Low complexity" evidence="4">
    <location>
        <begin position="115"/>
        <end position="128"/>
    </location>
</feature>
<proteinExistence type="inferred from homology"/>
<dbReference type="AlphaFoldDB" id="A0A812CDS3"/>
<dbReference type="PANTHER" id="PTHR21512">
    <property type="entry name" value="TRAFFICKING PROTEIN PARTICLE COMPLEX SUBUNIT 9"/>
    <property type="match status" value="1"/>
</dbReference>
<feature type="compositionally biased region" description="Low complexity" evidence="4">
    <location>
        <begin position="90"/>
        <end position="106"/>
    </location>
</feature>
<sequence length="1188" mass="132974">MVRIPNQQRTIWLRYKRMYPVDNNEWGDFQAHRKVLGLICIGKCHNMKEFEETFESYKKIKEDYANTIFNSRLILFGMNRDGTPLEEINSSDTDNSPSTSNSQDSSHVLDAENLSSTSDKSPSPSSDSCQLDNSFSSNGANNTIREKDSDNNNPNIRIFSKSVHKENTGAEVVFYPNTEGTIDLEERLRELIISLFFVLEGKRLDRSFERTEKLQLLCAPFEKRDLQGIDTDSKSFKRKCQGRLRKHLADLCLQADRPGEAILHYQTSLDILKTVNDSLWIGACYEGLCSSSVILTYPQTGSPLLKRNLSFCVRRGKSKIDDIKARPSVPVPVKRSYSNGCDVIDSPPKPCLDPDDIIEKYKESIMQYSKCKAAAVIEMEASIKACRVLVLQRKYLQASDFLQNVVYISLQSSDEDKIQRYSTLASLYSQIGFHRKAAFFRRVSALQCVNPQVAQPSWYQCYTLLLQALDGYGVTLDPREFSTDKPCGWPVLQMRVLQELIFSARKMGNPQLSVRHMTFLLHTMLEHLSAQERRDVASVLSSYTARCEGTPQPLATDTGIIFPPVPLTKLPLVKSFKLMSVAGHCRPVKLPGSGDSVNSEFDQQGLFIYTPFSFGGTDDQEHKSNKVDFCWVAGDVCEVHLEVHNPMPDVLNVSQMGLLTDGVEMDVFPANATIPAESGPHLIKLSGIPKTTGDLNIYGYISHVYGVRSHCKLKDIPHLRSTQHIVEVIPALPHIHVSTSLPKATNCPLLTPDGMDIITSATTVLYAGQSMNWVLTINNLGNQKLEMLELGLTSKPEYRGALKKIVMWNEGGITTQLPVQPDDSISIPISLYGYNHFYTDSDNSEASAFTSSHSTSVGLKYNTNSRKTLEVTLTVCYSGGPGMEHSYCRQCAISLRLDILPTISVQKWDVIPAGSYDRCFVLFDLMNQSSHQTEVQYNDGGKIIIEASQCRRIAIPFTRCHLPIQEDNPAANKLPHNDTVLCPIIIEPVDVWKMYLSNCIDVRWSAPAVNATGKVSLENVVWSAFQLNLMKLSPIKWTVVVNSQYFDIANIPQVAVGELINIHITLVNTDSVDAHQAELSISCYQDLGSGTTWMEADEQCSIIGLRSLKVDKLAQGGSLSHECHLMFHHSGVYKFDIQCAYQRQAPKESFSCKDTNNSHFQPAYLSLFLSAQKYIHQSSLDIQLNSLG</sequence>
<feature type="domain" description="Trs120/TRAPPC9 N-terminal" evidence="5">
    <location>
        <begin position="27"/>
        <end position="299"/>
    </location>
</feature>
<gene>
    <name evidence="8" type="ORF">SPHA_35044</name>
</gene>
<dbReference type="InterPro" id="IPR058564">
    <property type="entry name" value="TPR_TRAPPC9_Trs120"/>
</dbReference>
<dbReference type="OrthoDB" id="27962at2759"/>
<evidence type="ECO:0000256" key="4">
    <source>
        <dbReference type="SAM" id="MobiDB-lite"/>
    </source>
</evidence>
<reference evidence="8" key="1">
    <citation type="submission" date="2021-01" db="EMBL/GenBank/DDBJ databases">
        <authorList>
            <person name="Li R."/>
            <person name="Bekaert M."/>
        </authorList>
    </citation>
    <scope>NUCLEOTIDE SEQUENCE</scope>
    <source>
        <strain evidence="8">Farmed</strain>
    </source>
</reference>
<feature type="domain" description="Trs120/TRAPPC9 TPR region" evidence="6">
    <location>
        <begin position="415"/>
        <end position="536"/>
    </location>
</feature>
<evidence type="ECO:0000259" key="5">
    <source>
        <dbReference type="Pfam" id="PF08626"/>
    </source>
</evidence>
<evidence type="ECO:0000256" key="1">
    <source>
        <dbReference type="ARBA" id="ARBA00004555"/>
    </source>
</evidence>
<comment type="caution">
    <text evidence="8">The sequence shown here is derived from an EMBL/GenBank/DDBJ whole genome shotgun (WGS) entry which is preliminary data.</text>
</comment>
<evidence type="ECO:0000259" key="7">
    <source>
        <dbReference type="Pfam" id="PF26254"/>
    </source>
</evidence>
<name>A0A812CDS3_ACAPH</name>
<evidence type="ECO:0000256" key="3">
    <source>
        <dbReference type="ARBA" id="ARBA00023034"/>
    </source>
</evidence>
<dbReference type="EMBL" id="CAHIKZ030001504">
    <property type="protein sequence ID" value="CAE1266133.1"/>
    <property type="molecule type" value="Genomic_DNA"/>
</dbReference>
<evidence type="ECO:0000256" key="2">
    <source>
        <dbReference type="ARBA" id="ARBA00008459"/>
    </source>
</evidence>
<accession>A0A812CDS3</accession>
<keyword evidence="9" id="KW-1185">Reference proteome</keyword>